<keyword evidence="2" id="KW-0808">Transferase</keyword>
<dbReference type="AlphaFoldDB" id="A0A5U8XKH0"/>
<dbReference type="Pfam" id="PF00583">
    <property type="entry name" value="Acetyltransf_1"/>
    <property type="match status" value="1"/>
</dbReference>
<comment type="caution">
    <text evidence="2">The sequence shown here is derived from an EMBL/GenBank/DDBJ whole genome shotgun (WGS) entry which is preliminary data.</text>
</comment>
<dbReference type="InterPro" id="IPR000182">
    <property type="entry name" value="GNAT_dom"/>
</dbReference>
<dbReference type="InterPro" id="IPR016181">
    <property type="entry name" value="Acyl_CoA_acyltransferase"/>
</dbReference>
<protein>
    <submittedName>
        <fullName evidence="2">GNAT family N-acetyltransferase</fullName>
    </submittedName>
</protein>
<sequence length="285" mass="31435">MEYALLDVTSNDPMPQVPEEMQHAIVGMTMQGGKIFVAEDKEAGEVRGILGVFPSYIPTALEIGMMYTFGDENAITPEFIKHVLTTLECDTLRCQMRDDPAREMVASLGFKQETTIYATDLADGDTEADIVSVAGDKFDYLTPEQVDQIRMLIRVGGAEEASFTGKPHTPSDEDIDVMLQTVKDAQVDLLLRIIDEKVVGLLAVEPCPGHATITCLTVHPEHRLQGIGRKLVNRAAIEYIRADGELVLANVMECTPHLKEFAYSIKMVPVATVHKFVLLEEKEAA</sequence>
<name>A0A5U8XKH0_SALMU</name>
<reference evidence="2" key="1">
    <citation type="submission" date="2018-07" db="EMBL/GenBank/DDBJ databases">
        <authorList>
            <person name="Ashton P.M."/>
            <person name="Dallman T."/>
            <person name="Nair S."/>
            <person name="De Pinna E."/>
            <person name="Peters T."/>
            <person name="Grant K."/>
        </authorList>
    </citation>
    <scope>NUCLEOTIDE SEQUENCE</scope>
    <source>
        <strain evidence="2">142535</strain>
    </source>
</reference>
<dbReference type="SUPFAM" id="SSF55729">
    <property type="entry name" value="Acyl-CoA N-acyltransferases (Nat)"/>
    <property type="match status" value="1"/>
</dbReference>
<evidence type="ECO:0000313" key="2">
    <source>
        <dbReference type="EMBL" id="EBS0563316.1"/>
    </source>
</evidence>
<dbReference type="EMBL" id="AAGUDP010000006">
    <property type="protein sequence ID" value="EBS0563316.1"/>
    <property type="molecule type" value="Genomic_DNA"/>
</dbReference>
<accession>A0A5U8XKH0</accession>
<evidence type="ECO:0000259" key="1">
    <source>
        <dbReference type="PROSITE" id="PS51186"/>
    </source>
</evidence>
<dbReference type="GO" id="GO:0016747">
    <property type="term" value="F:acyltransferase activity, transferring groups other than amino-acyl groups"/>
    <property type="evidence" value="ECO:0007669"/>
    <property type="project" value="InterPro"/>
</dbReference>
<dbReference type="Gene3D" id="3.40.630.30">
    <property type="match status" value="1"/>
</dbReference>
<organism evidence="2">
    <name type="scientific">Salmonella muenchen</name>
    <dbReference type="NCBI Taxonomy" id="596"/>
    <lineage>
        <taxon>Bacteria</taxon>
        <taxon>Pseudomonadati</taxon>
        <taxon>Pseudomonadota</taxon>
        <taxon>Gammaproteobacteria</taxon>
        <taxon>Enterobacterales</taxon>
        <taxon>Enterobacteriaceae</taxon>
        <taxon>Salmonella</taxon>
    </lineage>
</organism>
<gene>
    <name evidence="2" type="ORF">DTU56_09315</name>
</gene>
<dbReference type="PROSITE" id="PS51186">
    <property type="entry name" value="GNAT"/>
    <property type="match status" value="1"/>
</dbReference>
<dbReference type="CDD" id="cd04301">
    <property type="entry name" value="NAT_SF"/>
    <property type="match status" value="1"/>
</dbReference>
<proteinExistence type="predicted"/>
<feature type="domain" description="N-acetyltransferase" evidence="1">
    <location>
        <begin position="136"/>
        <end position="269"/>
    </location>
</feature>